<reference evidence="1 2" key="1">
    <citation type="journal article" date="2014" name="PLoS Genet.">
        <title>Analysis of the Phlebiopsis gigantea genome, transcriptome and secretome provides insight into its pioneer colonization strategies of wood.</title>
        <authorList>
            <person name="Hori C."/>
            <person name="Ishida T."/>
            <person name="Igarashi K."/>
            <person name="Samejima M."/>
            <person name="Suzuki H."/>
            <person name="Master E."/>
            <person name="Ferreira P."/>
            <person name="Ruiz-Duenas F.J."/>
            <person name="Held B."/>
            <person name="Canessa P."/>
            <person name="Larrondo L.F."/>
            <person name="Schmoll M."/>
            <person name="Druzhinina I.S."/>
            <person name="Kubicek C.P."/>
            <person name="Gaskell J.A."/>
            <person name="Kersten P."/>
            <person name="St John F."/>
            <person name="Glasner J."/>
            <person name="Sabat G."/>
            <person name="Splinter BonDurant S."/>
            <person name="Syed K."/>
            <person name="Yadav J."/>
            <person name="Mgbeahuruike A.C."/>
            <person name="Kovalchuk A."/>
            <person name="Asiegbu F.O."/>
            <person name="Lackner G."/>
            <person name="Hoffmeister D."/>
            <person name="Rencoret J."/>
            <person name="Gutierrez A."/>
            <person name="Sun H."/>
            <person name="Lindquist E."/>
            <person name="Barry K."/>
            <person name="Riley R."/>
            <person name="Grigoriev I.V."/>
            <person name="Henrissat B."/>
            <person name="Kues U."/>
            <person name="Berka R.M."/>
            <person name="Martinez A.T."/>
            <person name="Covert S.F."/>
            <person name="Blanchette R.A."/>
            <person name="Cullen D."/>
        </authorList>
    </citation>
    <scope>NUCLEOTIDE SEQUENCE [LARGE SCALE GENOMIC DNA]</scope>
    <source>
        <strain evidence="1 2">11061_1 CR5-6</strain>
    </source>
</reference>
<proteinExistence type="predicted"/>
<sequence length="345" mass="38063">MTSFAVARTIAATYPEGNPFALKPDVLGLFPYPDCGQEHDTPELRAAALAIAQARNGFNVLALTYGTNPLFIDDPALLRDTMPLTGYQHPPALAKLELPSDAECDQVLDQSTTFRTLILKSKDWVSPRLLKVVCATHSSFGNPLAHIVVQYLQGISDNALATSPSYLREREAYAHLVRHSVPDGVVQTCFGSVYLSNALLDDVQRMVGDPKFEINPEALLLEYIPGAVKPAVDNTTLDITHKLLRCLYDIHAAYILHGAIHTRNMRFVLSPDGKTATRVFWTDFTEATCASSPSLRRQDLFLELQACWDYLFGKLVGALAFDHVAIILTTSNVDACAAYRVRTRI</sequence>
<keyword evidence="2" id="KW-1185">Reference proteome</keyword>
<name>A0A0C3RVF6_PHLG1</name>
<evidence type="ECO:0000313" key="2">
    <source>
        <dbReference type="Proteomes" id="UP000053257"/>
    </source>
</evidence>
<evidence type="ECO:0008006" key="3">
    <source>
        <dbReference type="Google" id="ProtNLM"/>
    </source>
</evidence>
<evidence type="ECO:0000313" key="1">
    <source>
        <dbReference type="EMBL" id="KIP05251.1"/>
    </source>
</evidence>
<protein>
    <recommendedName>
        <fullName evidence="3">Protein kinase domain-containing protein</fullName>
    </recommendedName>
</protein>
<dbReference type="EMBL" id="KN840548">
    <property type="protein sequence ID" value="KIP05251.1"/>
    <property type="molecule type" value="Genomic_DNA"/>
</dbReference>
<dbReference type="Proteomes" id="UP000053257">
    <property type="component" value="Unassembled WGS sequence"/>
</dbReference>
<accession>A0A0C3RVF6</accession>
<organism evidence="1 2">
    <name type="scientific">Phlebiopsis gigantea (strain 11061_1 CR5-6)</name>
    <name type="common">White-rot fungus</name>
    <name type="synonym">Peniophora gigantea</name>
    <dbReference type="NCBI Taxonomy" id="745531"/>
    <lineage>
        <taxon>Eukaryota</taxon>
        <taxon>Fungi</taxon>
        <taxon>Dikarya</taxon>
        <taxon>Basidiomycota</taxon>
        <taxon>Agaricomycotina</taxon>
        <taxon>Agaricomycetes</taxon>
        <taxon>Polyporales</taxon>
        <taxon>Phanerochaetaceae</taxon>
        <taxon>Phlebiopsis</taxon>
    </lineage>
</organism>
<dbReference type="AlphaFoldDB" id="A0A0C3RVF6"/>
<dbReference type="HOGENOM" id="CLU_075124_0_0_1"/>
<gene>
    <name evidence="1" type="ORF">PHLGIDRAFT_14644</name>
</gene>